<evidence type="ECO:0000256" key="3">
    <source>
        <dbReference type="ARBA" id="ARBA00022840"/>
    </source>
</evidence>
<dbReference type="PANTHER" id="PTHR23077:SF171">
    <property type="entry name" value="NUCLEAR VALOSIN-CONTAINING PROTEIN-LIKE"/>
    <property type="match status" value="1"/>
</dbReference>
<reference evidence="6" key="1">
    <citation type="submission" date="2021-02" db="EMBL/GenBank/DDBJ databases">
        <authorList>
            <person name="Nowell W R."/>
        </authorList>
    </citation>
    <scope>NUCLEOTIDE SEQUENCE</scope>
</reference>
<dbReference type="InterPro" id="IPR003960">
    <property type="entry name" value="ATPase_AAA_CS"/>
</dbReference>
<dbReference type="Gene3D" id="1.10.8.60">
    <property type="match status" value="2"/>
</dbReference>
<dbReference type="InterPro" id="IPR038100">
    <property type="entry name" value="NLV2_N_sf"/>
</dbReference>
<dbReference type="Gene3D" id="3.40.50.300">
    <property type="entry name" value="P-loop containing nucleotide triphosphate hydrolases"/>
    <property type="match status" value="2"/>
</dbReference>
<dbReference type="InterPro" id="IPR003959">
    <property type="entry name" value="ATPase_AAA_core"/>
</dbReference>
<keyword evidence="3" id="KW-0067">ATP-binding</keyword>
<feature type="region of interest" description="Disordered" evidence="4">
    <location>
        <begin position="116"/>
        <end position="168"/>
    </location>
</feature>
<dbReference type="PANTHER" id="PTHR23077">
    <property type="entry name" value="AAA-FAMILY ATPASE"/>
    <property type="match status" value="1"/>
</dbReference>
<dbReference type="AlphaFoldDB" id="A0A813QYY6"/>
<dbReference type="GO" id="GO:0016887">
    <property type="term" value="F:ATP hydrolysis activity"/>
    <property type="evidence" value="ECO:0007669"/>
    <property type="project" value="InterPro"/>
</dbReference>
<dbReference type="Proteomes" id="UP000663828">
    <property type="component" value="Unassembled WGS sequence"/>
</dbReference>
<dbReference type="FunFam" id="3.40.50.300:FF:000149">
    <property type="entry name" value="Nuclear valosin-containing protein-like"/>
    <property type="match status" value="1"/>
</dbReference>
<gene>
    <name evidence="6" type="ORF">XAT740_LOCUS1633</name>
</gene>
<dbReference type="Pfam" id="PF17862">
    <property type="entry name" value="AAA_lid_3"/>
    <property type="match status" value="2"/>
</dbReference>
<dbReference type="InterPro" id="IPR050168">
    <property type="entry name" value="AAA_ATPase_domain"/>
</dbReference>
<accession>A0A813QYY6</accession>
<sequence>MPAPYMLHDRLFSQLREFLLEDTKRVGWSLERIAQALKDRYREYQRQKIRPFTHSVEKAYKVLLSDNEFIATVSSKNQTLQNESSSESGAEWDEQATHRPNTMNQMVANLYANNTAASSTTPENSTTAMDTSAKPDDTKRKQTSEKPTKKVKRKRPIESPSANDIEGPDVEYSTITFEDFAASDQFKENLIRRIYFILRPECFIQNGKTPPRGFLLHGPPGVGKSLLAQALAGELNLPMLKTTSTELVSGISGDSEYKIRKLFDQAKRHSPCILFIDEIEAISQRRESASKDMERRIVTQLLACLDGMYQITTLNCLRKAPHIELSHSPMTRVIIIGSTNRPDSLDPALRRAGRFDHEIALGIPNEVERRRILTMMCRKLTSLDPQFHLDELVLKTPGFVGADLSALIDEALFAALNRKMNSDVDTNQSSKFAFNNYFKFMQGLTVIEWVKQKIHEPETEEQTSASSHVITMDDFRKALKSVQPSSKREGFVTVPDVTFDDIGALKDVREELSMAILASIRHPTLYDRFGFVRSPGVLLVGPPGCGKTLLAKAIANESGINFISVKGPELLNMYVGESERAVRQVFQRARDSNPCVIFFDEIDALCPRRTAHDTGSTARVVNQLLTEMDGVDQTTASKRVYVMAATNRMDILDPAILRPGRLDKHIYVGLPNAQGRLDILRTITKNGTRPPLASDVNLQLMSDDERCHGYTGADLAALIREASEIAMTDHISKVLPPEDACVHQSHLDRAFSKILPSVSETDRRRYEDLRQSCLRLQ</sequence>
<dbReference type="SUPFAM" id="SSF52540">
    <property type="entry name" value="P-loop containing nucleoside triphosphate hydrolases"/>
    <property type="match status" value="2"/>
</dbReference>
<dbReference type="PROSITE" id="PS00674">
    <property type="entry name" value="AAA"/>
    <property type="match status" value="1"/>
</dbReference>
<dbReference type="FunFam" id="3.40.50.300:FF:000365">
    <property type="entry name" value="Ribosome biogenesis ATPase RIX7"/>
    <property type="match status" value="1"/>
</dbReference>
<dbReference type="InterPro" id="IPR003593">
    <property type="entry name" value="AAA+_ATPase"/>
</dbReference>
<keyword evidence="2" id="KW-0547">Nucleotide-binding</keyword>
<dbReference type="Gene3D" id="1.10.10.2010">
    <property type="match status" value="1"/>
</dbReference>
<dbReference type="GO" id="GO:0042254">
    <property type="term" value="P:ribosome biogenesis"/>
    <property type="evidence" value="ECO:0007669"/>
    <property type="project" value="TreeGrafter"/>
</dbReference>
<evidence type="ECO:0000313" key="7">
    <source>
        <dbReference type="Proteomes" id="UP000663828"/>
    </source>
</evidence>
<feature type="compositionally biased region" description="Basic and acidic residues" evidence="4">
    <location>
        <begin position="133"/>
        <end position="148"/>
    </location>
</feature>
<organism evidence="6 7">
    <name type="scientific">Adineta ricciae</name>
    <name type="common">Rotifer</name>
    <dbReference type="NCBI Taxonomy" id="249248"/>
    <lineage>
        <taxon>Eukaryota</taxon>
        <taxon>Metazoa</taxon>
        <taxon>Spiralia</taxon>
        <taxon>Gnathifera</taxon>
        <taxon>Rotifera</taxon>
        <taxon>Eurotatoria</taxon>
        <taxon>Bdelloidea</taxon>
        <taxon>Adinetida</taxon>
        <taxon>Adinetidae</taxon>
        <taxon>Adineta</taxon>
    </lineage>
</organism>
<evidence type="ECO:0000313" key="6">
    <source>
        <dbReference type="EMBL" id="CAF0774517.1"/>
    </source>
</evidence>
<evidence type="ECO:0000256" key="1">
    <source>
        <dbReference type="ARBA" id="ARBA00006914"/>
    </source>
</evidence>
<dbReference type="Pfam" id="PF00004">
    <property type="entry name" value="AAA"/>
    <property type="match status" value="2"/>
</dbReference>
<evidence type="ECO:0000259" key="5">
    <source>
        <dbReference type="SMART" id="SM00382"/>
    </source>
</evidence>
<comment type="similarity">
    <text evidence="1">Belongs to the AAA ATPase family.</text>
</comment>
<evidence type="ECO:0000256" key="2">
    <source>
        <dbReference type="ARBA" id="ARBA00022741"/>
    </source>
</evidence>
<dbReference type="SMART" id="SM00382">
    <property type="entry name" value="AAA"/>
    <property type="match status" value="2"/>
</dbReference>
<protein>
    <recommendedName>
        <fullName evidence="5">AAA+ ATPase domain-containing protein</fullName>
    </recommendedName>
</protein>
<evidence type="ECO:0000256" key="4">
    <source>
        <dbReference type="SAM" id="MobiDB-lite"/>
    </source>
</evidence>
<dbReference type="GO" id="GO:1990275">
    <property type="term" value="F:preribosome binding"/>
    <property type="evidence" value="ECO:0007669"/>
    <property type="project" value="TreeGrafter"/>
</dbReference>
<dbReference type="GO" id="GO:0003723">
    <property type="term" value="F:RNA binding"/>
    <property type="evidence" value="ECO:0007669"/>
    <property type="project" value="TreeGrafter"/>
</dbReference>
<dbReference type="GO" id="GO:0005634">
    <property type="term" value="C:nucleus"/>
    <property type="evidence" value="ECO:0007669"/>
    <property type="project" value="TreeGrafter"/>
</dbReference>
<comment type="caution">
    <text evidence="6">The sequence shown here is derived from an EMBL/GenBank/DDBJ whole genome shotgun (WGS) entry which is preliminary data.</text>
</comment>
<dbReference type="InterPro" id="IPR041569">
    <property type="entry name" value="AAA_lid_3"/>
</dbReference>
<dbReference type="EMBL" id="CAJNOR010000051">
    <property type="protein sequence ID" value="CAF0774517.1"/>
    <property type="molecule type" value="Genomic_DNA"/>
</dbReference>
<dbReference type="Pfam" id="PF16725">
    <property type="entry name" value="Nucleolin_bd"/>
    <property type="match status" value="1"/>
</dbReference>
<dbReference type="InterPro" id="IPR031996">
    <property type="entry name" value="NVL2_nucleolin-bd"/>
</dbReference>
<feature type="domain" description="AAA+ ATPase" evidence="5">
    <location>
        <begin position="533"/>
        <end position="672"/>
    </location>
</feature>
<feature type="domain" description="AAA+ ATPase" evidence="5">
    <location>
        <begin position="210"/>
        <end position="365"/>
    </location>
</feature>
<keyword evidence="7" id="KW-1185">Reference proteome</keyword>
<name>A0A813QYY6_ADIRI</name>
<dbReference type="InterPro" id="IPR027417">
    <property type="entry name" value="P-loop_NTPase"/>
</dbReference>
<feature type="compositionally biased region" description="Polar residues" evidence="4">
    <location>
        <begin position="116"/>
        <end position="130"/>
    </location>
</feature>
<proteinExistence type="inferred from homology"/>
<dbReference type="GO" id="GO:0005524">
    <property type="term" value="F:ATP binding"/>
    <property type="evidence" value="ECO:0007669"/>
    <property type="project" value="UniProtKB-KW"/>
</dbReference>